<feature type="binding site" evidence="5">
    <location>
        <position position="275"/>
    </location>
    <ligand>
        <name>substrate</name>
    </ligand>
</feature>
<feature type="binding site" evidence="5">
    <location>
        <position position="15"/>
    </location>
    <ligand>
        <name>Zn(2+)</name>
        <dbReference type="ChEBI" id="CHEBI:29105"/>
        <note>catalytic</note>
    </ligand>
</feature>
<dbReference type="NCBIfam" id="NF006848">
    <property type="entry name" value="PRK09358.1-3"/>
    <property type="match status" value="1"/>
</dbReference>
<evidence type="ECO:0000313" key="7">
    <source>
        <dbReference type="EMBL" id="GGE09575.1"/>
    </source>
</evidence>
<dbReference type="InterPro" id="IPR001365">
    <property type="entry name" value="A_deaminase_dom"/>
</dbReference>
<accession>A0A916ZQM9</accession>
<feature type="binding site" evidence="5">
    <location>
        <position position="17"/>
    </location>
    <ligand>
        <name>Zn(2+)</name>
        <dbReference type="ChEBI" id="CHEBI:29105"/>
        <note>catalytic</note>
    </ligand>
</feature>
<evidence type="ECO:0000256" key="1">
    <source>
        <dbReference type="ARBA" id="ARBA00022723"/>
    </source>
</evidence>
<dbReference type="EC" id="3.5.4.2" evidence="5"/>
<keyword evidence="4 5" id="KW-0546">Nucleotide metabolism</keyword>
<dbReference type="Proteomes" id="UP000644699">
    <property type="component" value="Unassembled WGS sequence"/>
</dbReference>
<dbReference type="SUPFAM" id="SSF51556">
    <property type="entry name" value="Metallo-dependent hydrolases"/>
    <property type="match status" value="1"/>
</dbReference>
<evidence type="ECO:0000259" key="6">
    <source>
        <dbReference type="Pfam" id="PF00962"/>
    </source>
</evidence>
<dbReference type="Pfam" id="PF00962">
    <property type="entry name" value="A_deaminase"/>
    <property type="match status" value="1"/>
</dbReference>
<dbReference type="AlphaFoldDB" id="A0A916ZQM9"/>
<keyword evidence="1 5" id="KW-0479">Metal-binding</keyword>
<protein>
    <recommendedName>
        <fullName evidence="5">Adenine deaminase</fullName>
        <shortName evidence="5">ADE</shortName>
        <ecNumber evidence="5">3.5.4.2</ecNumber>
    </recommendedName>
    <alternativeName>
        <fullName evidence="5">Adenine aminohydrolase</fullName>
        <shortName evidence="5">AAH</shortName>
    </alternativeName>
</protein>
<comment type="similarity">
    <text evidence="5">Belongs to the metallo-dependent hydrolases superfamily. Adenosine and AMP deaminases family. Adenine deaminase type 2 subfamily.</text>
</comment>
<reference evidence="7" key="1">
    <citation type="journal article" date="2014" name="Int. J. Syst. Evol. Microbiol.">
        <title>Complete genome sequence of Corynebacterium casei LMG S-19264T (=DSM 44701T), isolated from a smear-ripened cheese.</title>
        <authorList>
            <consortium name="US DOE Joint Genome Institute (JGI-PGF)"/>
            <person name="Walter F."/>
            <person name="Albersmeier A."/>
            <person name="Kalinowski J."/>
            <person name="Ruckert C."/>
        </authorList>
    </citation>
    <scope>NUCLEOTIDE SEQUENCE</scope>
    <source>
        <strain evidence="7">CGMCC 1.15367</strain>
    </source>
</reference>
<name>A0A916ZQM9_9HYPH</name>
<dbReference type="RefSeq" id="WP_244639490.1">
    <property type="nucleotide sequence ID" value="NZ_BMIQ01000004.1"/>
</dbReference>
<keyword evidence="2 5" id="KW-0378">Hydrolase</keyword>
<evidence type="ECO:0000256" key="5">
    <source>
        <dbReference type="HAMAP-Rule" id="MF_01962"/>
    </source>
</evidence>
<dbReference type="InterPro" id="IPR006330">
    <property type="entry name" value="Ado/ade_deaminase"/>
</dbReference>
<dbReference type="InterPro" id="IPR028892">
    <property type="entry name" value="ADE"/>
</dbReference>
<dbReference type="Gene3D" id="3.20.20.140">
    <property type="entry name" value="Metal-dependent hydrolases"/>
    <property type="match status" value="1"/>
</dbReference>
<sequence length="340" mass="35834">MTPDRLARLPKAELHCHLEGTASPALVQRQAARHGVDVSDILADGAYRRGDFQTFLRAYDRASALFRTEEDYAELTRTYLAAIAAEGAFHAELFVSPDHARAAGLAPRTYIGAVAAGAARAEADHGIVCRLIVVGVRHFGVAAVEAAARFAAEPGLPRVSGFGLAGDETVGRPADFARAFAIAGEAGLGLTAHAGEFAGPDAVRETLDALKPSRLGHGVRAVEDRELLRRIAAEGVVLEVCPGSNLALGVYPSPAAHPLRRLVEAGCRVTVNSDDPPFFATSLAAEYAFARDRQGLAESVLAGFTRTAIEAAFVDKDTRRMLEERFVAALLALGSGPGSD</sequence>
<comment type="catalytic activity">
    <reaction evidence="5">
        <text>adenine + H2O + H(+) = hypoxanthine + NH4(+)</text>
        <dbReference type="Rhea" id="RHEA:23688"/>
        <dbReference type="ChEBI" id="CHEBI:15377"/>
        <dbReference type="ChEBI" id="CHEBI:15378"/>
        <dbReference type="ChEBI" id="CHEBI:16708"/>
        <dbReference type="ChEBI" id="CHEBI:17368"/>
        <dbReference type="ChEBI" id="CHEBI:28938"/>
        <dbReference type="EC" id="3.5.4.2"/>
    </reaction>
</comment>
<keyword evidence="8" id="KW-1185">Reference proteome</keyword>
<evidence type="ECO:0000256" key="3">
    <source>
        <dbReference type="ARBA" id="ARBA00022833"/>
    </source>
</evidence>
<evidence type="ECO:0000313" key="8">
    <source>
        <dbReference type="Proteomes" id="UP000644699"/>
    </source>
</evidence>
<dbReference type="HAMAP" id="MF_01962">
    <property type="entry name" value="Adenine_deaminase"/>
    <property type="match status" value="1"/>
</dbReference>
<evidence type="ECO:0000256" key="2">
    <source>
        <dbReference type="ARBA" id="ARBA00022801"/>
    </source>
</evidence>
<feature type="site" description="Important for catalytic activity" evidence="5">
    <location>
        <position position="217"/>
    </location>
</feature>
<gene>
    <name evidence="7" type="ORF">GCM10011390_30820</name>
</gene>
<dbReference type="GO" id="GO:0008270">
    <property type="term" value="F:zinc ion binding"/>
    <property type="evidence" value="ECO:0007669"/>
    <property type="project" value="UniProtKB-UniRule"/>
</dbReference>
<dbReference type="PANTHER" id="PTHR43114">
    <property type="entry name" value="ADENINE DEAMINASE"/>
    <property type="match status" value="1"/>
</dbReference>
<dbReference type="NCBIfam" id="TIGR01430">
    <property type="entry name" value="aden_deam"/>
    <property type="match status" value="1"/>
</dbReference>
<keyword evidence="3 5" id="KW-0862">Zinc</keyword>
<evidence type="ECO:0000256" key="4">
    <source>
        <dbReference type="ARBA" id="ARBA00023080"/>
    </source>
</evidence>
<dbReference type="GO" id="GO:0043103">
    <property type="term" value="P:hypoxanthine salvage"/>
    <property type="evidence" value="ECO:0007669"/>
    <property type="project" value="UniProtKB-UniRule"/>
</dbReference>
<proteinExistence type="inferred from homology"/>
<comment type="cofactor">
    <cofactor evidence="5">
        <name>Zn(2+)</name>
        <dbReference type="ChEBI" id="CHEBI:29105"/>
    </cofactor>
    <text evidence="5">Binds 1 zinc ion per subunit.</text>
</comment>
<dbReference type="GO" id="GO:0009117">
    <property type="term" value="P:nucleotide metabolic process"/>
    <property type="evidence" value="ECO:0007669"/>
    <property type="project" value="UniProtKB-KW"/>
</dbReference>
<feature type="active site" description="Proton donor" evidence="5">
    <location>
        <position position="196"/>
    </location>
</feature>
<feature type="binding site" evidence="5">
    <location>
        <position position="193"/>
    </location>
    <ligand>
        <name>Zn(2+)</name>
        <dbReference type="ChEBI" id="CHEBI:29105"/>
        <note>catalytic</note>
    </ligand>
</feature>
<dbReference type="InterPro" id="IPR032466">
    <property type="entry name" value="Metal_Hydrolase"/>
</dbReference>
<dbReference type="EMBL" id="BMIQ01000004">
    <property type="protein sequence ID" value="GGE09575.1"/>
    <property type="molecule type" value="Genomic_DNA"/>
</dbReference>
<dbReference type="PANTHER" id="PTHR43114:SF6">
    <property type="entry name" value="ADENINE DEAMINASE"/>
    <property type="match status" value="1"/>
</dbReference>
<organism evidence="7 8">
    <name type="scientific">Aureimonas endophytica</name>
    <dbReference type="NCBI Taxonomy" id="2027858"/>
    <lineage>
        <taxon>Bacteria</taxon>
        <taxon>Pseudomonadati</taxon>
        <taxon>Pseudomonadota</taxon>
        <taxon>Alphaproteobacteria</taxon>
        <taxon>Hyphomicrobiales</taxon>
        <taxon>Aurantimonadaceae</taxon>
        <taxon>Aureimonas</taxon>
    </lineage>
</organism>
<comment type="caution">
    <text evidence="7">The sequence shown here is derived from an EMBL/GenBank/DDBJ whole genome shotgun (WGS) entry which is preliminary data.</text>
</comment>
<feature type="domain" description="Adenosine deaminase" evidence="6">
    <location>
        <begin position="10"/>
        <end position="325"/>
    </location>
</feature>
<comment type="function">
    <text evidence="5">Catalyzes the hydrolytic deamination of adenine to hypoxanthine. Plays an important role in the purine salvage pathway and in nitrogen catabolism.</text>
</comment>
<feature type="binding site" evidence="5">
    <location>
        <position position="274"/>
    </location>
    <ligand>
        <name>Zn(2+)</name>
        <dbReference type="ChEBI" id="CHEBI:29105"/>
        <note>catalytic</note>
    </ligand>
</feature>
<dbReference type="GO" id="GO:0006146">
    <property type="term" value="P:adenine catabolic process"/>
    <property type="evidence" value="ECO:0007669"/>
    <property type="project" value="UniProtKB-UniRule"/>
</dbReference>
<dbReference type="GO" id="GO:0000034">
    <property type="term" value="F:adenine deaminase activity"/>
    <property type="evidence" value="ECO:0007669"/>
    <property type="project" value="UniProtKB-UniRule"/>
</dbReference>
<reference evidence="7" key="2">
    <citation type="submission" date="2020-09" db="EMBL/GenBank/DDBJ databases">
        <authorList>
            <person name="Sun Q."/>
            <person name="Zhou Y."/>
        </authorList>
    </citation>
    <scope>NUCLEOTIDE SEQUENCE</scope>
    <source>
        <strain evidence="7">CGMCC 1.15367</strain>
    </source>
</reference>